<dbReference type="PANTHER" id="PTHR14187">
    <property type="entry name" value="ALPHA KINASE/ELONGATION FACTOR 2 KINASE"/>
    <property type="match status" value="1"/>
</dbReference>
<dbReference type="AlphaFoldDB" id="G4TSX4"/>
<comment type="caution">
    <text evidence="1">The sequence shown here is derived from an EMBL/GenBank/DDBJ whole genome shotgun (WGS) entry which is preliminary data.</text>
</comment>
<dbReference type="SUPFAM" id="SSF53067">
    <property type="entry name" value="Actin-like ATPase domain"/>
    <property type="match status" value="2"/>
</dbReference>
<dbReference type="InterPro" id="IPR043129">
    <property type="entry name" value="ATPase_NBD"/>
</dbReference>
<organism evidence="1 2">
    <name type="scientific">Serendipita indica (strain DSM 11827)</name>
    <name type="common">Root endophyte fungus</name>
    <name type="synonym">Piriformospora indica</name>
    <dbReference type="NCBI Taxonomy" id="1109443"/>
    <lineage>
        <taxon>Eukaryota</taxon>
        <taxon>Fungi</taxon>
        <taxon>Dikarya</taxon>
        <taxon>Basidiomycota</taxon>
        <taxon>Agaricomycotina</taxon>
        <taxon>Agaricomycetes</taxon>
        <taxon>Sebacinales</taxon>
        <taxon>Serendipitaceae</taxon>
        <taxon>Serendipita</taxon>
    </lineage>
</organism>
<name>G4TSX4_SERID</name>
<evidence type="ECO:0000313" key="1">
    <source>
        <dbReference type="EMBL" id="CCA74417.1"/>
    </source>
</evidence>
<dbReference type="PANTHER" id="PTHR14187:SF5">
    <property type="entry name" value="HEAT SHOCK 70 KDA PROTEIN 12A"/>
    <property type="match status" value="1"/>
</dbReference>
<proteinExistence type="predicted"/>
<dbReference type="OMA" id="ICWEENG"/>
<dbReference type="HOGENOM" id="CLU_009958_4_1_1"/>
<dbReference type="STRING" id="1109443.G4TSX4"/>
<dbReference type="EMBL" id="CAFZ01000311">
    <property type="protein sequence ID" value="CCA74417.1"/>
    <property type="molecule type" value="Genomic_DNA"/>
</dbReference>
<dbReference type="CDD" id="cd10170">
    <property type="entry name" value="ASKHA_NBD_HSP70"/>
    <property type="match status" value="1"/>
</dbReference>
<dbReference type="InParanoid" id="G4TSX4"/>
<keyword evidence="2" id="KW-1185">Reference proteome</keyword>
<sequence>MASLRLDYKYQGSYLPKVTNWPGQARGSGGSKIPTLVAYDGTRNVACGEEALKHLDSDTVRVAKLFKLHLHPETIKTGLQSLAIPPLPYGVSITKVYADIISYLFSHTRSYFEERGGGSIVWSRLRDSMEFIFAIPNGWNYIQHQTLRQAAIDAGLFPSWKANSQLQFITEAEASVHFALTYGTTKGWMSSGEVFGVIDAGGSTTDSTLYTCSSVYPDMVLREAGAGGVTVDDGFRSMLRNKLRNSDYEDEETVETIVTNYEPKTKRLFDGVMDRNVVQFGGPRDTDRNLGIFKGKISLTTSEMVIAFNETVSKILASVRRLVSKSTPKYLLVVGGFGESPYLQKRLKDEFGSRGISFIICPDQATKKAAAEGAAIWYLKKLVKSRIARATFGTCTNTPYEPALHRSRPYQIRTNHAGVIQATDVFDTWVTKGTIVEDGFSHVEKYRITRAKNFLTSWFSIPLGMQEQEVYMWEGEDPPTWVKDKSGAVTPGLKHVCTVKADVSGLTNSMEVRSGSKGEYYAVEFQVAISLPVGGAQLQAKLQWEEHGVKMEGPASTIVDLGN</sequence>
<reference evidence="1 2" key="1">
    <citation type="journal article" date="2011" name="PLoS Pathog.">
        <title>Endophytic Life Strategies Decoded by Genome and Transcriptome Analyses of the Mutualistic Root Symbiont Piriformospora indica.</title>
        <authorList>
            <person name="Zuccaro A."/>
            <person name="Lahrmann U."/>
            <person name="Guldener U."/>
            <person name="Langen G."/>
            <person name="Pfiffi S."/>
            <person name="Biedenkopf D."/>
            <person name="Wong P."/>
            <person name="Samans B."/>
            <person name="Grimm C."/>
            <person name="Basiewicz M."/>
            <person name="Murat C."/>
            <person name="Martin F."/>
            <person name="Kogel K.H."/>
        </authorList>
    </citation>
    <scope>NUCLEOTIDE SEQUENCE [LARGE SCALE GENOMIC DNA]</scope>
    <source>
        <strain evidence="1 2">DSM 11827</strain>
    </source>
</reference>
<accession>G4TSX4</accession>
<dbReference type="Gene3D" id="3.90.640.10">
    <property type="entry name" value="Actin, Chain A, domain 4"/>
    <property type="match status" value="1"/>
</dbReference>
<dbReference type="Gene3D" id="3.30.420.40">
    <property type="match status" value="2"/>
</dbReference>
<evidence type="ECO:0000313" key="2">
    <source>
        <dbReference type="Proteomes" id="UP000007148"/>
    </source>
</evidence>
<dbReference type="eggNOG" id="KOG0101">
    <property type="taxonomic scope" value="Eukaryota"/>
</dbReference>
<gene>
    <name evidence="1" type="ORF">PIIN_08369</name>
</gene>
<dbReference type="OrthoDB" id="2963168at2759"/>
<dbReference type="Proteomes" id="UP000007148">
    <property type="component" value="Unassembled WGS sequence"/>
</dbReference>
<protein>
    <submittedName>
        <fullName evidence="1">Uncharacterized protein</fullName>
    </submittedName>
</protein>